<keyword evidence="4 6" id="KW-1133">Transmembrane helix</keyword>
<dbReference type="PRINTS" id="PR00237">
    <property type="entry name" value="GPCRRHODOPSN"/>
</dbReference>
<feature type="transmembrane region" description="Helical" evidence="6">
    <location>
        <begin position="312"/>
        <end position="331"/>
    </location>
</feature>
<dbReference type="InterPro" id="IPR000276">
    <property type="entry name" value="GPCR_Rhodpsn"/>
</dbReference>
<evidence type="ECO:0000259" key="7">
    <source>
        <dbReference type="PROSITE" id="PS50262"/>
    </source>
</evidence>
<keyword evidence="5 6" id="KW-0472">Membrane</keyword>
<dbReference type="InterPro" id="IPR017452">
    <property type="entry name" value="GPCR_Rhodpsn_7TM"/>
</dbReference>
<dbReference type="PANTHER" id="PTHR22750">
    <property type="entry name" value="G-PROTEIN COUPLED RECEPTOR"/>
    <property type="match status" value="1"/>
</dbReference>
<feature type="transmembrane region" description="Helical" evidence="6">
    <location>
        <begin position="190"/>
        <end position="211"/>
    </location>
</feature>
<keyword evidence="3 6" id="KW-0812">Transmembrane</keyword>
<evidence type="ECO:0000256" key="4">
    <source>
        <dbReference type="ARBA" id="ARBA00022989"/>
    </source>
</evidence>
<comment type="caution">
    <text evidence="8">The sequence shown here is derived from an EMBL/GenBank/DDBJ whole genome shotgun (WGS) entry which is preliminary data.</text>
</comment>
<proteinExistence type="predicted"/>
<feature type="transmembrane region" description="Helical" evidence="6">
    <location>
        <begin position="82"/>
        <end position="103"/>
    </location>
</feature>
<protein>
    <recommendedName>
        <fullName evidence="7">G-protein coupled receptors family 1 profile domain-containing protein</fullName>
    </recommendedName>
</protein>
<keyword evidence="9" id="KW-1185">Reference proteome</keyword>
<dbReference type="EMBL" id="CALNXK010000063">
    <property type="protein sequence ID" value="CAH3139596.1"/>
    <property type="molecule type" value="Genomic_DNA"/>
</dbReference>
<dbReference type="SUPFAM" id="SSF81321">
    <property type="entry name" value="Family A G protein-coupled receptor-like"/>
    <property type="match status" value="1"/>
</dbReference>
<reference evidence="8 9" key="1">
    <citation type="submission" date="2022-05" db="EMBL/GenBank/DDBJ databases">
        <authorList>
            <consortium name="Genoscope - CEA"/>
            <person name="William W."/>
        </authorList>
    </citation>
    <scope>NUCLEOTIDE SEQUENCE [LARGE SCALE GENOMIC DNA]</scope>
</reference>
<name>A0ABN8PAF8_9CNID</name>
<feature type="transmembrane region" description="Helical" evidence="6">
    <location>
        <begin position="42"/>
        <end position="70"/>
    </location>
</feature>
<dbReference type="Gene3D" id="1.20.1070.10">
    <property type="entry name" value="Rhodopsin 7-helix transmembrane proteins"/>
    <property type="match status" value="1"/>
</dbReference>
<organism evidence="8 9">
    <name type="scientific">Porites lobata</name>
    <dbReference type="NCBI Taxonomy" id="104759"/>
    <lineage>
        <taxon>Eukaryota</taxon>
        <taxon>Metazoa</taxon>
        <taxon>Cnidaria</taxon>
        <taxon>Anthozoa</taxon>
        <taxon>Hexacorallia</taxon>
        <taxon>Scleractinia</taxon>
        <taxon>Fungiina</taxon>
        <taxon>Poritidae</taxon>
        <taxon>Porites</taxon>
    </lineage>
</organism>
<evidence type="ECO:0000256" key="5">
    <source>
        <dbReference type="ARBA" id="ARBA00023136"/>
    </source>
</evidence>
<feature type="domain" description="G-protein coupled receptors family 1 profile" evidence="7">
    <location>
        <begin position="62"/>
        <end position="332"/>
    </location>
</feature>
<dbReference type="PROSITE" id="PS50262">
    <property type="entry name" value="G_PROTEIN_RECEP_F1_2"/>
    <property type="match status" value="1"/>
</dbReference>
<evidence type="ECO:0000256" key="3">
    <source>
        <dbReference type="ARBA" id="ARBA00022692"/>
    </source>
</evidence>
<feature type="transmembrane region" description="Helical" evidence="6">
    <location>
        <begin position="165"/>
        <end position="184"/>
    </location>
</feature>
<dbReference type="CDD" id="cd00637">
    <property type="entry name" value="7tm_classA_rhodopsin-like"/>
    <property type="match status" value="1"/>
</dbReference>
<accession>A0ABN8PAF8</accession>
<evidence type="ECO:0000256" key="6">
    <source>
        <dbReference type="SAM" id="Phobius"/>
    </source>
</evidence>
<gene>
    <name evidence="8" type="ORF">PLOB_00040989</name>
</gene>
<feature type="transmembrane region" description="Helical" evidence="6">
    <location>
        <begin position="131"/>
        <end position="153"/>
    </location>
</feature>
<comment type="subcellular location">
    <subcellularLocation>
        <location evidence="1">Cell membrane</location>
        <topology evidence="1">Multi-pass membrane protein</topology>
    </subcellularLocation>
</comment>
<evidence type="ECO:0000313" key="9">
    <source>
        <dbReference type="Proteomes" id="UP001159405"/>
    </source>
</evidence>
<dbReference type="Proteomes" id="UP001159405">
    <property type="component" value="Unassembled WGS sequence"/>
</dbReference>
<keyword evidence="2" id="KW-1003">Cell membrane</keyword>
<sequence length="353" mass="40046">MADYNSSNEWNFTAANNYSQLQDQTRCFSYIVYRKSAIEDFYITYAVSITFNSICAVPACLLNLLVIIAVQWKKQQLHTPSNVLLSNLALTDFGVGCIVQPLFVAHKIGAIQGNISLHCIASHASKTLASVLGVASLTTLTAISIDRLLALILNVRYRIVVTLRFTARTVGVLWILSIILTLPLFVYPLSFVYCMVLLGAICFAVTMFAYAKLLRLIQRQRCRVQTDLHAAQNNQATSQTQIAQHTQEIKYECTNDAQHMQHPTEMINIAKYRSSTHTVVYSVLFMIIFYSPYLISNIVLAVTRTSDDRFKATFNITHTILFMNSLLNPLFHCWRMRNIRKAICEMFSDIMPE</sequence>
<evidence type="ECO:0000256" key="2">
    <source>
        <dbReference type="ARBA" id="ARBA00022475"/>
    </source>
</evidence>
<dbReference type="Pfam" id="PF00001">
    <property type="entry name" value="7tm_1"/>
    <property type="match status" value="1"/>
</dbReference>
<evidence type="ECO:0000256" key="1">
    <source>
        <dbReference type="ARBA" id="ARBA00004651"/>
    </source>
</evidence>
<feature type="transmembrane region" description="Helical" evidence="6">
    <location>
        <begin position="279"/>
        <end position="300"/>
    </location>
</feature>
<evidence type="ECO:0000313" key="8">
    <source>
        <dbReference type="EMBL" id="CAH3139596.1"/>
    </source>
</evidence>